<proteinExistence type="inferred from homology"/>
<evidence type="ECO:0000256" key="5">
    <source>
        <dbReference type="ARBA" id="ARBA00022801"/>
    </source>
</evidence>
<keyword evidence="11" id="KW-1185">Reference proteome</keyword>
<evidence type="ECO:0000313" key="10">
    <source>
        <dbReference type="EMBL" id="PLW18662.1"/>
    </source>
</evidence>
<dbReference type="Gene3D" id="3.40.50.1820">
    <property type="entry name" value="alpha/beta hydrolase"/>
    <property type="match status" value="1"/>
</dbReference>
<keyword evidence="6" id="KW-1015">Disulfide bond</keyword>
<evidence type="ECO:0000256" key="1">
    <source>
        <dbReference type="ARBA" id="ARBA00010758"/>
    </source>
</evidence>
<feature type="chain" id="PRO_5014904932" description="Palmitoyl-protein thioesterase 1" evidence="9">
    <location>
        <begin position="25"/>
        <end position="377"/>
    </location>
</feature>
<keyword evidence="4 9" id="KW-0732">Signal</keyword>
<dbReference type="AlphaFoldDB" id="A0A2N5SZL4"/>
<name>A0A2N5SZL4_9BASI</name>
<dbReference type="OrthoDB" id="10263094at2759"/>
<keyword evidence="5" id="KW-0378">Hydrolase</keyword>
<dbReference type="InterPro" id="IPR002472">
    <property type="entry name" value="Palm_thioest"/>
</dbReference>
<dbReference type="PANTHER" id="PTHR11247:SF8">
    <property type="entry name" value="PALMITOYL-PROTEIN THIOESTERASE 1"/>
    <property type="match status" value="1"/>
</dbReference>
<evidence type="ECO:0000256" key="4">
    <source>
        <dbReference type="ARBA" id="ARBA00022729"/>
    </source>
</evidence>
<dbReference type="EMBL" id="PGCJ01000827">
    <property type="protein sequence ID" value="PLW18662.1"/>
    <property type="molecule type" value="Genomic_DNA"/>
</dbReference>
<evidence type="ECO:0000313" key="11">
    <source>
        <dbReference type="Proteomes" id="UP000235388"/>
    </source>
</evidence>
<sequence>MKLIPLVLLVLLLFTLNNTPNATSTITTIERLTYEQKNKSQKLNYPPPVVIWHGLSDSYENPALDSLAKKINLRYPHTTVYKIRLDSSDSADRRATWFGSANEQVNSVCEQLARIDELTVGFDAVGFSQGGQLLRAYVERCNRPKVRNLITLGSQHMGVSGSPPCTSLFDVGCHILHKLIQSGTVYGPYAQQKIIPAQYFRDQTNLAPYMKYNQFLRDINNERWNDTQPADSGSLPIDEPGDEIPYEPRNLTYKHNLESLQNFVMFRFSADTLVIPPTSAYFTLPNVTASTPSDVLDPIPIALQDLPIYQEDYIGLKTLDQAGKIHYGTCFGGHMQIDEHCWENVMDWLGDGSRPGADVGIPAMEHQGQQLVLQQDY</sequence>
<protein>
    <recommendedName>
        <fullName evidence="3">Palmitoyl-protein thioesterase 1</fullName>
        <ecNumber evidence="2">3.1.2.22</ecNumber>
    </recommendedName>
    <alternativeName>
        <fullName evidence="8">Palmitoyl-protein hydrolase 1</fullName>
    </alternativeName>
</protein>
<dbReference type="Pfam" id="PF02089">
    <property type="entry name" value="Palm_thioest"/>
    <property type="match status" value="1"/>
</dbReference>
<dbReference type="GO" id="GO:0008474">
    <property type="term" value="F:palmitoyl-(protein) hydrolase activity"/>
    <property type="evidence" value="ECO:0007669"/>
    <property type="project" value="UniProtKB-EC"/>
</dbReference>
<evidence type="ECO:0000256" key="8">
    <source>
        <dbReference type="ARBA" id="ARBA00031934"/>
    </source>
</evidence>
<evidence type="ECO:0000256" key="3">
    <source>
        <dbReference type="ARBA" id="ARBA00014212"/>
    </source>
</evidence>
<evidence type="ECO:0000256" key="6">
    <source>
        <dbReference type="ARBA" id="ARBA00023157"/>
    </source>
</evidence>
<organism evidence="10 11">
    <name type="scientific">Puccinia coronata f. sp. avenae</name>
    <dbReference type="NCBI Taxonomy" id="200324"/>
    <lineage>
        <taxon>Eukaryota</taxon>
        <taxon>Fungi</taxon>
        <taxon>Dikarya</taxon>
        <taxon>Basidiomycota</taxon>
        <taxon>Pucciniomycotina</taxon>
        <taxon>Pucciniomycetes</taxon>
        <taxon>Pucciniales</taxon>
        <taxon>Pucciniaceae</taxon>
        <taxon>Puccinia</taxon>
    </lineage>
</organism>
<dbReference type="FunFam" id="3.40.50.1820:FF:000107">
    <property type="entry name" value="Palmitoyl-protein thioesterase 1"/>
    <property type="match status" value="1"/>
</dbReference>
<accession>A0A2N5SZL4</accession>
<dbReference type="InterPro" id="IPR029058">
    <property type="entry name" value="AB_hydrolase_fold"/>
</dbReference>
<dbReference type="STRING" id="200324.A0A2N5SZL4"/>
<dbReference type="PRINTS" id="PR00414">
    <property type="entry name" value="PPTHIESTRASE"/>
</dbReference>
<gene>
    <name evidence="10" type="ORF">PCANC_13321</name>
</gene>
<feature type="signal peptide" evidence="9">
    <location>
        <begin position="1"/>
        <end position="24"/>
    </location>
</feature>
<evidence type="ECO:0000256" key="9">
    <source>
        <dbReference type="SAM" id="SignalP"/>
    </source>
</evidence>
<reference evidence="10 11" key="1">
    <citation type="submission" date="2017-11" db="EMBL/GenBank/DDBJ databases">
        <title>De novo assembly and phasing of dikaryotic genomes from two isolates of Puccinia coronata f. sp. avenae, the causal agent of oat crown rust.</title>
        <authorList>
            <person name="Miller M.E."/>
            <person name="Zhang Y."/>
            <person name="Omidvar V."/>
            <person name="Sperschneider J."/>
            <person name="Schwessinger B."/>
            <person name="Raley C."/>
            <person name="Palmer J.M."/>
            <person name="Garnica D."/>
            <person name="Upadhyaya N."/>
            <person name="Rathjen J."/>
            <person name="Taylor J.M."/>
            <person name="Park R.F."/>
            <person name="Dodds P.N."/>
            <person name="Hirsch C.D."/>
            <person name="Kianian S.F."/>
            <person name="Figueroa M."/>
        </authorList>
    </citation>
    <scope>NUCLEOTIDE SEQUENCE [LARGE SCALE GENOMIC DNA]</scope>
    <source>
        <strain evidence="10">12NC29</strain>
    </source>
</reference>
<comment type="caution">
    <text evidence="10">The sequence shown here is derived from an EMBL/GenBank/DDBJ whole genome shotgun (WGS) entry which is preliminary data.</text>
</comment>
<dbReference type="EC" id="3.1.2.22" evidence="2"/>
<dbReference type="SUPFAM" id="SSF53474">
    <property type="entry name" value="alpha/beta-Hydrolases"/>
    <property type="match status" value="1"/>
</dbReference>
<dbReference type="PANTHER" id="PTHR11247">
    <property type="entry name" value="PALMITOYL-PROTEIN THIOESTERASE/DOLICHYLDIPHOSPHATASE 1"/>
    <property type="match status" value="1"/>
</dbReference>
<dbReference type="Proteomes" id="UP000235388">
    <property type="component" value="Unassembled WGS sequence"/>
</dbReference>
<evidence type="ECO:0000256" key="2">
    <source>
        <dbReference type="ARBA" id="ARBA00012423"/>
    </source>
</evidence>
<keyword evidence="7" id="KW-0325">Glycoprotein</keyword>
<comment type="similarity">
    <text evidence="1">Belongs to the palmitoyl-protein thioesterase family.</text>
</comment>
<evidence type="ECO:0000256" key="7">
    <source>
        <dbReference type="ARBA" id="ARBA00023180"/>
    </source>
</evidence>